<proteinExistence type="predicted"/>
<keyword evidence="2" id="KW-0812">Transmembrane</keyword>
<comment type="caution">
    <text evidence="3">The sequence shown here is derived from an EMBL/GenBank/DDBJ whole genome shotgun (WGS) entry which is preliminary data.</text>
</comment>
<evidence type="ECO:0000313" key="3">
    <source>
        <dbReference type="EMBL" id="MCT2118570.1"/>
    </source>
</evidence>
<evidence type="ECO:0000313" key="4">
    <source>
        <dbReference type="Proteomes" id="UP001206890"/>
    </source>
</evidence>
<dbReference type="AlphaFoldDB" id="A0AAW5QAG4"/>
<sequence>MSTLTTITTSLTGAVAAAELDAGAALLTNTTWMLPALFTLMVFVGVVVAVRLISGPGARPFTARARAQDPAPTPQPASYELRAPDRAVAEATRGLTRSHDS</sequence>
<reference evidence="3" key="1">
    <citation type="submission" date="2022-04" db="EMBL/GenBank/DDBJ databases">
        <title>Human microbiome associated bacterial genomes.</title>
        <authorList>
            <person name="Sandstrom S."/>
            <person name="Salamzade R."/>
            <person name="Kalan L.R."/>
        </authorList>
    </citation>
    <scope>NUCLEOTIDE SEQUENCE</scope>
    <source>
        <strain evidence="3">P3-SID1762</strain>
    </source>
</reference>
<feature type="region of interest" description="Disordered" evidence="1">
    <location>
        <begin position="62"/>
        <end position="101"/>
    </location>
</feature>
<feature type="transmembrane region" description="Helical" evidence="2">
    <location>
        <begin position="33"/>
        <end position="54"/>
    </location>
</feature>
<keyword evidence="2" id="KW-1133">Transmembrane helix</keyword>
<dbReference type="EMBL" id="JALXTC010000065">
    <property type="protein sequence ID" value="MCT2118570.1"/>
    <property type="molecule type" value="Genomic_DNA"/>
</dbReference>
<name>A0AAW5QAG4_9ACTN</name>
<dbReference type="Proteomes" id="UP001206890">
    <property type="component" value="Unassembled WGS sequence"/>
</dbReference>
<organism evidence="3 4">
    <name type="scientific">Dietzia cinnamea</name>
    <dbReference type="NCBI Taxonomy" id="321318"/>
    <lineage>
        <taxon>Bacteria</taxon>
        <taxon>Bacillati</taxon>
        <taxon>Actinomycetota</taxon>
        <taxon>Actinomycetes</taxon>
        <taxon>Mycobacteriales</taxon>
        <taxon>Dietziaceae</taxon>
        <taxon>Dietzia</taxon>
    </lineage>
</organism>
<dbReference type="RefSeq" id="WP_070719956.1">
    <property type="nucleotide sequence ID" value="NZ_JALXRO010000029.1"/>
</dbReference>
<evidence type="ECO:0000256" key="2">
    <source>
        <dbReference type="SAM" id="Phobius"/>
    </source>
</evidence>
<keyword evidence="2" id="KW-0472">Membrane</keyword>
<protein>
    <submittedName>
        <fullName evidence="3">Uncharacterized protein</fullName>
    </submittedName>
</protein>
<evidence type="ECO:0000256" key="1">
    <source>
        <dbReference type="SAM" id="MobiDB-lite"/>
    </source>
</evidence>
<accession>A0AAW5QAG4</accession>
<gene>
    <name evidence="3" type="ORF">M3D93_12550</name>
</gene>